<dbReference type="PROSITE" id="PS00108">
    <property type="entry name" value="PROTEIN_KINASE_ST"/>
    <property type="match status" value="1"/>
</dbReference>
<keyword evidence="4" id="KW-1185">Reference proteome</keyword>
<dbReference type="SMART" id="SM00220">
    <property type="entry name" value="S_TKc"/>
    <property type="match status" value="1"/>
</dbReference>
<evidence type="ECO:0000313" key="3">
    <source>
        <dbReference type="EMBL" id="KAK0661646.1"/>
    </source>
</evidence>
<dbReference type="InterPro" id="IPR011009">
    <property type="entry name" value="Kinase-like_dom_sf"/>
</dbReference>
<organism evidence="3 4">
    <name type="scientific">Cercophora samala</name>
    <dbReference type="NCBI Taxonomy" id="330535"/>
    <lineage>
        <taxon>Eukaryota</taxon>
        <taxon>Fungi</taxon>
        <taxon>Dikarya</taxon>
        <taxon>Ascomycota</taxon>
        <taxon>Pezizomycotina</taxon>
        <taxon>Sordariomycetes</taxon>
        <taxon>Sordariomycetidae</taxon>
        <taxon>Sordariales</taxon>
        <taxon>Lasiosphaeriaceae</taxon>
        <taxon>Cercophora</taxon>
    </lineage>
</organism>
<proteinExistence type="predicted"/>
<dbReference type="PANTHER" id="PTHR24359">
    <property type="entry name" value="SERINE/THREONINE-PROTEIN KINASE SBK1"/>
    <property type="match status" value="1"/>
</dbReference>
<evidence type="ECO:0000313" key="4">
    <source>
        <dbReference type="Proteomes" id="UP001174997"/>
    </source>
</evidence>
<dbReference type="GO" id="GO:0004674">
    <property type="term" value="F:protein serine/threonine kinase activity"/>
    <property type="evidence" value="ECO:0007669"/>
    <property type="project" value="TreeGrafter"/>
</dbReference>
<evidence type="ECO:0000256" key="1">
    <source>
        <dbReference type="SAM" id="MobiDB-lite"/>
    </source>
</evidence>
<sequence length="622" mass="69868">MIIPKAVAAAAAAAESRGFSQASEQKTQPFSQSEIQARLARSRMEEDRSMSSTVPLDNLVVPQDRDIRILMRPLARGRSVSPGNHENCEWLALHARAEVTDGDETEHSVLAVTQTHRDIKFSVRIPGPRRNDELWCELYFDPHSNDLVLLNRSEVPFKLYRVSQQVPGSPREHFELKPNFTRSLAPGTWRIKIDDADILDFRVLEKRAARARLLSSSSSSDLSIIDGQLVPVTRKRSFDDDDDTEPATPEKSEKRMRPSEPEDKNEDGVIMFLPATTNPLVFPLPGTGKEISTSNGHPLLDMEADDVVDIPGVKLPGGGEMEQYTIAKRDHIAASSLSTVFTADHSDVPDGVIVVKVLKTRTSALPNNEAAIAKNVIRQADIWLRELQYQENLEHNSIVRLHGGDARFLSLYMEHVDARDLTAKGTWRVASTDLFNGDRSDASRILRDIASALHYIHSKGLVHNDIKPGNILYSRDRGAVLCDMGLSTKVRDPVAAGTPWYVPPEFIGLRQRGPPSDVWALGVTMLYVLGKISWPDIRSNQRHPRHLYWIIARLNSRERGHQKEAVSKMREWLNEVTVARNSLGHEDKLDRLVYGMLSPNPKERVTIKDILSYFLAEQVAER</sequence>
<dbReference type="GO" id="GO:0005524">
    <property type="term" value="F:ATP binding"/>
    <property type="evidence" value="ECO:0007669"/>
    <property type="project" value="InterPro"/>
</dbReference>
<feature type="compositionally biased region" description="Basic and acidic residues" evidence="1">
    <location>
        <begin position="248"/>
        <end position="262"/>
    </location>
</feature>
<dbReference type="InterPro" id="IPR000719">
    <property type="entry name" value="Prot_kinase_dom"/>
</dbReference>
<comment type="caution">
    <text evidence="3">The sequence shown here is derived from an EMBL/GenBank/DDBJ whole genome shotgun (WGS) entry which is preliminary data.</text>
</comment>
<feature type="region of interest" description="Disordered" evidence="1">
    <location>
        <begin position="233"/>
        <end position="266"/>
    </location>
</feature>
<dbReference type="InterPro" id="IPR008271">
    <property type="entry name" value="Ser/Thr_kinase_AS"/>
</dbReference>
<keyword evidence="3" id="KW-0808">Transferase</keyword>
<dbReference type="Gene3D" id="1.10.510.10">
    <property type="entry name" value="Transferase(Phosphotransferase) domain 1"/>
    <property type="match status" value="1"/>
</dbReference>
<protein>
    <submittedName>
        <fullName evidence="3">Kinase-like domain-containing protein</fullName>
    </submittedName>
</protein>
<dbReference type="PROSITE" id="PS50011">
    <property type="entry name" value="PROTEIN_KINASE_DOM"/>
    <property type="match status" value="1"/>
</dbReference>
<feature type="domain" description="Protein kinase" evidence="2">
    <location>
        <begin position="326"/>
        <end position="615"/>
    </location>
</feature>
<gene>
    <name evidence="3" type="ORF">QBC41DRAFT_33929</name>
</gene>
<dbReference type="EMBL" id="JAULSY010000149">
    <property type="protein sequence ID" value="KAK0661646.1"/>
    <property type="molecule type" value="Genomic_DNA"/>
</dbReference>
<evidence type="ECO:0000259" key="2">
    <source>
        <dbReference type="PROSITE" id="PS50011"/>
    </source>
</evidence>
<keyword evidence="3" id="KW-0418">Kinase</keyword>
<name>A0AA39Z0K8_9PEZI</name>
<dbReference type="Proteomes" id="UP001174997">
    <property type="component" value="Unassembled WGS sequence"/>
</dbReference>
<dbReference type="AlphaFoldDB" id="A0AA39Z0K8"/>
<reference evidence="3" key="1">
    <citation type="submission" date="2023-06" db="EMBL/GenBank/DDBJ databases">
        <title>Genome-scale phylogeny and comparative genomics of the fungal order Sordariales.</title>
        <authorList>
            <consortium name="Lawrence Berkeley National Laboratory"/>
            <person name="Hensen N."/>
            <person name="Bonometti L."/>
            <person name="Westerberg I."/>
            <person name="Brannstrom I.O."/>
            <person name="Guillou S."/>
            <person name="Cros-Aarteil S."/>
            <person name="Calhoun S."/>
            <person name="Haridas S."/>
            <person name="Kuo A."/>
            <person name="Mondo S."/>
            <person name="Pangilinan J."/>
            <person name="Riley R."/>
            <person name="Labutti K."/>
            <person name="Andreopoulos B."/>
            <person name="Lipzen A."/>
            <person name="Chen C."/>
            <person name="Yanf M."/>
            <person name="Daum C."/>
            <person name="Ng V."/>
            <person name="Clum A."/>
            <person name="Steindorff A."/>
            <person name="Ohm R."/>
            <person name="Martin F."/>
            <person name="Silar P."/>
            <person name="Natvig D."/>
            <person name="Lalanne C."/>
            <person name="Gautier V."/>
            <person name="Ament-Velasquez S.L."/>
            <person name="Kruys A."/>
            <person name="Hutchinson M.I."/>
            <person name="Powell A.J."/>
            <person name="Barry K."/>
            <person name="Miller A.N."/>
            <person name="Grigoriev I.V."/>
            <person name="Debuchy R."/>
            <person name="Gladieux P."/>
            <person name="Thoren M.H."/>
            <person name="Johannesson H."/>
        </authorList>
    </citation>
    <scope>NUCLEOTIDE SEQUENCE</scope>
    <source>
        <strain evidence="3">CBS 307.81</strain>
    </source>
</reference>
<accession>A0AA39Z0K8</accession>
<dbReference type="Pfam" id="PF00069">
    <property type="entry name" value="Pkinase"/>
    <property type="match status" value="1"/>
</dbReference>
<dbReference type="PANTHER" id="PTHR24359:SF1">
    <property type="entry name" value="INHIBITOR OF NUCLEAR FACTOR KAPPA-B KINASE EPSILON SUBUNIT HOMOLOG 1-RELATED"/>
    <property type="match status" value="1"/>
</dbReference>
<dbReference type="SUPFAM" id="SSF56112">
    <property type="entry name" value="Protein kinase-like (PK-like)"/>
    <property type="match status" value="1"/>
</dbReference>